<feature type="domain" description="SLH" evidence="2">
    <location>
        <begin position="77"/>
        <end position="140"/>
    </location>
</feature>
<proteinExistence type="predicted"/>
<feature type="domain" description="SLH" evidence="2">
    <location>
        <begin position="144"/>
        <end position="207"/>
    </location>
</feature>
<reference evidence="3 4" key="1">
    <citation type="submission" date="2021-03" db="EMBL/GenBank/DDBJ databases">
        <title>Metabolic Capacity of the Antarctic Cyanobacterium Phormidium pseudopriestleyi that Sustains Oxygenic Photosynthesis in the Presence of Hydrogen Sulfide.</title>
        <authorList>
            <person name="Lumian J.E."/>
            <person name="Jungblut A.D."/>
            <person name="Dillon M.L."/>
            <person name="Hawes I."/>
            <person name="Doran P.T."/>
            <person name="Mackey T.J."/>
            <person name="Dick G.J."/>
            <person name="Grettenberger C.L."/>
            <person name="Sumner D.Y."/>
        </authorList>
    </citation>
    <scope>NUCLEOTIDE SEQUENCE [LARGE SCALE GENOMIC DNA]</scope>
    <source>
        <strain evidence="3 4">FRX01</strain>
    </source>
</reference>
<feature type="domain" description="SLH" evidence="2">
    <location>
        <begin position="10"/>
        <end position="76"/>
    </location>
</feature>
<organism evidence="3 4">
    <name type="scientific">Phormidium pseudopriestleyi FRX01</name>
    <dbReference type="NCBI Taxonomy" id="1759528"/>
    <lineage>
        <taxon>Bacteria</taxon>
        <taxon>Bacillati</taxon>
        <taxon>Cyanobacteriota</taxon>
        <taxon>Cyanophyceae</taxon>
        <taxon>Oscillatoriophycideae</taxon>
        <taxon>Oscillatoriales</taxon>
        <taxon>Oscillatoriaceae</taxon>
        <taxon>Phormidium</taxon>
    </lineage>
</organism>
<evidence type="ECO:0000256" key="1">
    <source>
        <dbReference type="SAM" id="SignalP"/>
    </source>
</evidence>
<accession>A0ABS3FKD0</accession>
<evidence type="ECO:0000259" key="2">
    <source>
        <dbReference type="PROSITE" id="PS51272"/>
    </source>
</evidence>
<feature type="chain" id="PRO_5045127467" evidence="1">
    <location>
        <begin position="24"/>
        <end position="211"/>
    </location>
</feature>
<evidence type="ECO:0000313" key="3">
    <source>
        <dbReference type="EMBL" id="MBO0347566.1"/>
    </source>
</evidence>
<keyword evidence="4" id="KW-1185">Reference proteome</keyword>
<evidence type="ECO:0000313" key="4">
    <source>
        <dbReference type="Proteomes" id="UP000664844"/>
    </source>
</evidence>
<gene>
    <name evidence="3" type="ORF">J0895_00265</name>
</gene>
<sequence>MKKILTLVSVTLLLQSMMISVRAQQPLNPIQEVLESGLMTQYPDGQFHPERGVVRAELASILVKTFQLDKRNTATNQNQPIPDVPPSHWAYSDIEIALETGIMKGDLTGKFHPNQPVTRAEGFAIFAQAFGVLMLNDADVNRILTSYQDGYQTPDWAKQALATAIFEELVNVGNNNALNPLQPMTRADMAYALSQYLAKQDNPGTIPDIPN</sequence>
<protein>
    <submittedName>
        <fullName evidence="3">S-layer homology domain-containing protein</fullName>
    </submittedName>
</protein>
<dbReference type="PROSITE" id="PS51272">
    <property type="entry name" value="SLH"/>
    <property type="match status" value="3"/>
</dbReference>
<name>A0ABS3FKD0_9CYAN</name>
<dbReference type="RefSeq" id="WP_207086148.1">
    <property type="nucleotide sequence ID" value="NZ_JAFLQW010000008.1"/>
</dbReference>
<dbReference type="InterPro" id="IPR001119">
    <property type="entry name" value="SLH_dom"/>
</dbReference>
<feature type="signal peptide" evidence="1">
    <location>
        <begin position="1"/>
        <end position="23"/>
    </location>
</feature>
<keyword evidence="1" id="KW-0732">Signal</keyword>
<dbReference type="EMBL" id="JAFLQW010000008">
    <property type="protein sequence ID" value="MBO0347566.1"/>
    <property type="molecule type" value="Genomic_DNA"/>
</dbReference>
<comment type="caution">
    <text evidence="3">The sequence shown here is derived from an EMBL/GenBank/DDBJ whole genome shotgun (WGS) entry which is preliminary data.</text>
</comment>
<dbReference type="Pfam" id="PF00395">
    <property type="entry name" value="SLH"/>
    <property type="match status" value="3"/>
</dbReference>
<dbReference type="Proteomes" id="UP000664844">
    <property type="component" value="Unassembled WGS sequence"/>
</dbReference>